<feature type="compositionally biased region" description="Polar residues" evidence="1">
    <location>
        <begin position="80"/>
        <end position="89"/>
    </location>
</feature>
<reference evidence="2 3" key="1">
    <citation type="submission" date="2015-01" db="EMBL/GenBank/DDBJ databases">
        <title>The Genome Sequence of Exophiala oligosperma CBS72588.</title>
        <authorList>
            <consortium name="The Broad Institute Genomics Platform"/>
            <person name="Cuomo C."/>
            <person name="de Hoog S."/>
            <person name="Gorbushina A."/>
            <person name="Stielow B."/>
            <person name="Teixiera M."/>
            <person name="Abouelleil A."/>
            <person name="Chapman S.B."/>
            <person name="Priest M."/>
            <person name="Young S.K."/>
            <person name="Wortman J."/>
            <person name="Nusbaum C."/>
            <person name="Birren B."/>
        </authorList>
    </citation>
    <scope>NUCLEOTIDE SEQUENCE [LARGE SCALE GENOMIC DNA]</scope>
    <source>
        <strain evidence="2 3">CBS 72588</strain>
    </source>
</reference>
<dbReference type="VEuPathDB" id="FungiDB:PV06_07020"/>
<dbReference type="STRING" id="215243.A0A0D2E0Z5"/>
<dbReference type="OrthoDB" id="4161349at2759"/>
<name>A0A0D2E0Z5_9EURO</name>
<sequence>MRRSARLSTINTIESRQKPQDSEDSIRDVTDILNAEASNVNRTPSSKRKRKSTQKAQNEESPTKRREVEDLPKSTPANPPQSRTSTIRSSGKLKARSSLVPRPPPSRRNDFDLPESPTDEPEARNLIIPPVRMRVLNKRKQLPVSPFRGRGELDTRSTAMVHLDDSPRKIVTKNRLQKIGTSFLKLKSTAHQQASTNVPFNGDVLAQALVASDGPDTPILFPSQSNNAASTDAEPNTPVKRKIPQSSGRRAKRGARKASAASAVHEQEHMSQSANMSNPLAHAVAATQNERDSPKPGTKIYALPELPATARLVPAEPLAVSRRGEQELNAPTSRVRQPPKVSKQIGPRDVDEDDNINNNEGVPDPGDADDRENDHGNEPEESDDQEEHQANHDVQEPRQRPRVQRPETEAGRRRRQQAESEQEDTKARRIRKAMSGIDEAAEMFGCKIPWRAALVASAEIIDERAYTELRSTNGKAVARSLRSLVELYRELSRQNFDLDEDCTTNTVQQDLQVYRQRCLHISGYRHAPVVDRHQERKRERRHLIWDIYEYLIPDSLKLAKYILRARYQNSTLAASALKEVMEVLKNVRLLGESAAQWKPKVPAGVKRKTLLEIKQNVDQIIAQYQKEVALEDQKSYRDVLEIRQRADREQFLTEVERRRAANREKHRPYAARMSRKPVDQITDIDDLNLDEQFSQYGHRETSQPTRVDTTSGKHCIQYQSGPEIPPAKAVKWHPTEIQLLVDALQKYTSITRFADIVAVFGGPRGKLGRYNINQIFAQARWIKWSMLRGPYDLSDGQWDWLLSLPD</sequence>
<feature type="compositionally biased region" description="Polar residues" evidence="1">
    <location>
        <begin position="1"/>
        <end position="14"/>
    </location>
</feature>
<evidence type="ECO:0000256" key="1">
    <source>
        <dbReference type="SAM" id="MobiDB-lite"/>
    </source>
</evidence>
<feature type="compositionally biased region" description="Basic residues" evidence="1">
    <location>
        <begin position="239"/>
        <end position="256"/>
    </location>
</feature>
<feature type="region of interest" description="Disordered" evidence="1">
    <location>
        <begin position="216"/>
        <end position="275"/>
    </location>
</feature>
<dbReference type="RefSeq" id="XP_016261680.1">
    <property type="nucleotide sequence ID" value="XM_016408200.1"/>
</dbReference>
<feature type="compositionally biased region" description="Basic and acidic residues" evidence="1">
    <location>
        <begin position="57"/>
        <end position="72"/>
    </location>
</feature>
<feature type="compositionally biased region" description="Basic and acidic residues" evidence="1">
    <location>
        <begin position="15"/>
        <end position="30"/>
    </location>
</feature>
<feature type="compositionally biased region" description="Polar residues" evidence="1">
    <location>
        <begin position="222"/>
        <end position="234"/>
    </location>
</feature>
<accession>A0A0D2E0Z5</accession>
<feature type="region of interest" description="Disordered" evidence="1">
    <location>
        <begin position="320"/>
        <end position="428"/>
    </location>
</feature>
<keyword evidence="3" id="KW-1185">Reference proteome</keyword>
<feature type="compositionally biased region" description="Basic and acidic residues" evidence="1">
    <location>
        <begin position="387"/>
        <end position="411"/>
    </location>
</feature>
<evidence type="ECO:0000313" key="2">
    <source>
        <dbReference type="EMBL" id="KIW41464.1"/>
    </source>
</evidence>
<dbReference type="EMBL" id="KN847337">
    <property type="protein sequence ID" value="KIW41464.1"/>
    <property type="molecule type" value="Genomic_DNA"/>
</dbReference>
<organism evidence="2 3">
    <name type="scientific">Exophiala oligosperma</name>
    <dbReference type="NCBI Taxonomy" id="215243"/>
    <lineage>
        <taxon>Eukaryota</taxon>
        <taxon>Fungi</taxon>
        <taxon>Dikarya</taxon>
        <taxon>Ascomycota</taxon>
        <taxon>Pezizomycotina</taxon>
        <taxon>Eurotiomycetes</taxon>
        <taxon>Chaetothyriomycetidae</taxon>
        <taxon>Chaetothyriales</taxon>
        <taxon>Herpotrichiellaceae</taxon>
        <taxon>Exophiala</taxon>
    </lineage>
</organism>
<dbReference type="Proteomes" id="UP000053342">
    <property type="component" value="Unassembled WGS sequence"/>
</dbReference>
<proteinExistence type="predicted"/>
<dbReference type="AlphaFoldDB" id="A0A0D2E0Z5"/>
<protein>
    <submittedName>
        <fullName evidence="2">Uncharacterized protein</fullName>
    </submittedName>
</protein>
<feature type="region of interest" description="Disordered" evidence="1">
    <location>
        <begin position="1"/>
        <end position="123"/>
    </location>
</feature>
<evidence type="ECO:0000313" key="3">
    <source>
        <dbReference type="Proteomes" id="UP000053342"/>
    </source>
</evidence>
<gene>
    <name evidence="2" type="ORF">PV06_07020</name>
</gene>
<dbReference type="GeneID" id="27359094"/>